<dbReference type="PROSITE" id="PS51257">
    <property type="entry name" value="PROKAR_LIPOPROTEIN"/>
    <property type="match status" value="1"/>
</dbReference>
<evidence type="ECO:0000313" key="3">
    <source>
        <dbReference type="Proteomes" id="UP000711047"/>
    </source>
</evidence>
<keyword evidence="3" id="KW-1185">Reference proteome</keyword>
<comment type="caution">
    <text evidence="2">The sequence shown here is derived from an EMBL/GenBank/DDBJ whole genome shotgun (WGS) entry which is preliminary data.</text>
</comment>
<dbReference type="Proteomes" id="UP000711047">
    <property type="component" value="Unassembled WGS sequence"/>
</dbReference>
<dbReference type="RefSeq" id="WP_173138621.1">
    <property type="nucleotide sequence ID" value="NZ_JABMKX010000015.1"/>
</dbReference>
<accession>A0ABX2DYJ2</accession>
<evidence type="ECO:0008006" key="4">
    <source>
        <dbReference type="Google" id="ProtNLM"/>
    </source>
</evidence>
<feature type="signal peptide" evidence="1">
    <location>
        <begin position="1"/>
        <end position="24"/>
    </location>
</feature>
<dbReference type="EMBL" id="JABMKX010000015">
    <property type="protein sequence ID" value="NQX48471.1"/>
    <property type="molecule type" value="Genomic_DNA"/>
</dbReference>
<sequence>MRPQRTLPAMAAIAVLLFTLTACGGNSPAEAPGESSAGQAPAPVQTEAVPIASSVLKPSPSAAGEAQLIQGSGIYVGQIDNHSVEIETEEGPTAFELGTGVEDAPELLEMDDPVVFAYVEKVVGTDPVVIQRILSSLAKADSEETPPSQAGVLPDTRTFKLTLEGMEEEKTAALAAGDGFSLYVFDIFTFDAASGRLAMKVDPGYYAEITKLPPDYNLDRLEQESRAELASTGKVTALGEKERDRRMSDVRLYLTAMGSGLTRQVAVKETDGQGYLIRLNIPQREASEGFGPHVYASLDSLVNQE</sequence>
<name>A0ABX2DYJ2_9BACL</name>
<feature type="chain" id="PRO_5047072543" description="Lipoprotein" evidence="1">
    <location>
        <begin position="25"/>
        <end position="305"/>
    </location>
</feature>
<protein>
    <recommendedName>
        <fullName evidence="4">Lipoprotein</fullName>
    </recommendedName>
</protein>
<proteinExistence type="predicted"/>
<gene>
    <name evidence="2" type="ORF">HQN87_24380</name>
</gene>
<keyword evidence="1" id="KW-0732">Signal</keyword>
<evidence type="ECO:0000256" key="1">
    <source>
        <dbReference type="SAM" id="SignalP"/>
    </source>
</evidence>
<evidence type="ECO:0000313" key="2">
    <source>
        <dbReference type="EMBL" id="NQX48471.1"/>
    </source>
</evidence>
<organism evidence="2 3">
    <name type="scientific">Paenibacillus tritici</name>
    <dbReference type="NCBI Taxonomy" id="1873425"/>
    <lineage>
        <taxon>Bacteria</taxon>
        <taxon>Bacillati</taxon>
        <taxon>Bacillota</taxon>
        <taxon>Bacilli</taxon>
        <taxon>Bacillales</taxon>
        <taxon>Paenibacillaceae</taxon>
        <taxon>Paenibacillus</taxon>
    </lineage>
</organism>
<reference evidence="2 3" key="1">
    <citation type="submission" date="2020-05" db="EMBL/GenBank/DDBJ databases">
        <title>Paenibacillus glebae, sp. nov., Paenibacillus humi sp. nov., Paenibacillus pedi sp. nov., Paenibacillus terrestris sp. nov. and Paenibacillus terricola sp. nov., isolated from a forest top soil sample.</title>
        <authorList>
            <person name="Qi S."/>
            <person name="Carlier A."/>
            <person name="Cnockaert M."/>
            <person name="Vandamme P."/>
        </authorList>
    </citation>
    <scope>NUCLEOTIDE SEQUENCE [LARGE SCALE GENOMIC DNA]</scope>
    <source>
        <strain evidence="2 3">LMG 29502</strain>
    </source>
</reference>